<organism evidence="1 2">
    <name type="scientific">Photobacterium profundum 3TCK</name>
    <dbReference type="NCBI Taxonomy" id="314280"/>
    <lineage>
        <taxon>Bacteria</taxon>
        <taxon>Pseudomonadati</taxon>
        <taxon>Pseudomonadota</taxon>
        <taxon>Gammaproteobacteria</taxon>
        <taxon>Vibrionales</taxon>
        <taxon>Vibrionaceae</taxon>
        <taxon>Photobacterium</taxon>
    </lineage>
</organism>
<sequence length="156" mass="17208">MVIILVGIISVTASSRFSSMNSISAPVYRDQVISSLRLTQMRAMQTRDVCQRWLLDGDKARQVDIEQPKVNATSCQTLTFPSGDAFWQDQTALQVDDSINTRFTLSIEGNASPLPFGLDFDNLGRISQCTNGCQITIIGSETLPICIEKEGYIHAC</sequence>
<accession>Q1Z1S2</accession>
<evidence type="ECO:0000313" key="2">
    <source>
        <dbReference type="Proteomes" id="UP000003789"/>
    </source>
</evidence>
<dbReference type="AlphaFoldDB" id="Q1Z1S2"/>
<comment type="caution">
    <text evidence="1">The sequence shown here is derived from an EMBL/GenBank/DDBJ whole genome shotgun (WGS) entry which is preliminary data.</text>
</comment>
<dbReference type="HOGENOM" id="CLU_125322_1_0_6"/>
<protein>
    <recommendedName>
        <fullName evidence="3">MSHA pilin protein MshC</fullName>
    </recommendedName>
</protein>
<evidence type="ECO:0008006" key="3">
    <source>
        <dbReference type="Google" id="ProtNLM"/>
    </source>
</evidence>
<gene>
    <name evidence="1" type="ORF">P3TCK_24045</name>
</gene>
<reference evidence="1 2" key="1">
    <citation type="submission" date="2006-03" db="EMBL/GenBank/DDBJ databases">
        <authorList>
            <person name="Bartlett D.H."/>
            <person name="Valle G."/>
            <person name="Lauro F.M."/>
            <person name="Vezzi A."/>
            <person name="Simonato F."/>
            <person name="Eloe E."/>
            <person name="Vitulo N."/>
            <person name="Stratton T.K."/>
            <person name="D'angelo M."/>
            <person name="Ferriera S."/>
            <person name="Johnson J."/>
            <person name="Kravitz S."/>
            <person name="Beeson K."/>
            <person name="Sutton G."/>
            <person name="Rogers Y."/>
            <person name="Friedman R."/>
            <person name="Frazier M."/>
            <person name="Venter J.C."/>
        </authorList>
    </citation>
    <scope>NUCLEOTIDE SEQUENCE [LARGE SCALE GENOMIC DNA]</scope>
    <source>
        <strain evidence="1 2">3TCK</strain>
    </source>
</reference>
<name>Q1Z1S2_9GAMM</name>
<dbReference type="Proteomes" id="UP000003789">
    <property type="component" value="Unassembled WGS sequence"/>
</dbReference>
<dbReference type="EMBL" id="AAPH01000020">
    <property type="protein sequence ID" value="EAS42433.1"/>
    <property type="molecule type" value="Genomic_DNA"/>
</dbReference>
<proteinExistence type="predicted"/>
<evidence type="ECO:0000313" key="1">
    <source>
        <dbReference type="EMBL" id="EAS42433.1"/>
    </source>
</evidence>